<evidence type="ECO:0000256" key="4">
    <source>
        <dbReference type="ARBA" id="ARBA00022840"/>
    </source>
</evidence>
<evidence type="ECO:0000259" key="6">
    <source>
        <dbReference type="Pfam" id="PF01636"/>
    </source>
</evidence>
<name>C6C3Q7_MUSP7</name>
<comment type="similarity">
    <text evidence="5">Belongs to the thiamine kinase family.</text>
</comment>
<evidence type="ECO:0000256" key="1">
    <source>
        <dbReference type="ARBA" id="ARBA00022679"/>
    </source>
</evidence>
<comment type="function">
    <text evidence="5">Catalyzes the phosphorylation of thiamine to thiamine phosphate.</text>
</comment>
<dbReference type="InterPro" id="IPR014093">
    <property type="entry name" value="Thiamine_kinase"/>
</dbReference>
<feature type="domain" description="Aminoglycoside phosphotransferase" evidence="6">
    <location>
        <begin position="39"/>
        <end position="234"/>
    </location>
</feature>
<comment type="pathway">
    <text evidence="5">Cofactor biosynthesis; thiamine diphosphate biosynthesis; thiamine phosphate from thiamine: step 1/1.</text>
</comment>
<dbReference type="Proteomes" id="UP000002734">
    <property type="component" value="Chromosome"/>
</dbReference>
<evidence type="ECO:0000256" key="2">
    <source>
        <dbReference type="ARBA" id="ARBA00022741"/>
    </source>
</evidence>
<dbReference type="GO" id="GO:0005524">
    <property type="term" value="F:ATP binding"/>
    <property type="evidence" value="ECO:0007669"/>
    <property type="project" value="UniProtKB-KW"/>
</dbReference>
<evidence type="ECO:0000256" key="5">
    <source>
        <dbReference type="HAMAP-Rule" id="MF_01604"/>
    </source>
</evidence>
<reference evidence="7" key="1">
    <citation type="submission" date="2009-06" db="EMBL/GenBank/DDBJ databases">
        <title>Complete sequence of Dickeya dadantii Ech703.</title>
        <authorList>
            <consortium name="US DOE Joint Genome Institute"/>
            <person name="Lucas S."/>
            <person name="Copeland A."/>
            <person name="Lapidus A."/>
            <person name="Glavina del Rio T."/>
            <person name="Dalin E."/>
            <person name="Tice H."/>
            <person name="Bruce D."/>
            <person name="Goodwin L."/>
            <person name="Pitluck S."/>
            <person name="Chertkov O."/>
            <person name="Brettin T."/>
            <person name="Detter J.C."/>
            <person name="Han C."/>
            <person name="Larimer F."/>
            <person name="Land M."/>
            <person name="Hauser L."/>
            <person name="Kyrpides N."/>
            <person name="Mikhailova N."/>
            <person name="Balakrishnan V."/>
            <person name="Glasner J."/>
            <person name="Perna N.T."/>
        </authorList>
    </citation>
    <scope>NUCLEOTIDE SEQUENCE [LARGE SCALE GENOMIC DNA]</scope>
    <source>
        <strain evidence="7">Ech703</strain>
    </source>
</reference>
<keyword evidence="4 5" id="KW-0067">ATP-binding</keyword>
<dbReference type="GO" id="GO:0019165">
    <property type="term" value="F:thiamine kinase activity"/>
    <property type="evidence" value="ECO:0007669"/>
    <property type="project" value="UniProtKB-UniRule"/>
</dbReference>
<evidence type="ECO:0000313" key="8">
    <source>
        <dbReference type="Proteomes" id="UP000002734"/>
    </source>
</evidence>
<proteinExistence type="inferred from homology"/>
<accession>C6C3Q7</accession>
<dbReference type="Gene3D" id="3.90.1200.10">
    <property type="match status" value="1"/>
</dbReference>
<keyword evidence="3 5" id="KW-0418">Kinase</keyword>
<dbReference type="KEGG" id="dda:Dd703_1605"/>
<dbReference type="EC" id="2.7.1.89" evidence="5"/>
<dbReference type="InterPro" id="IPR011009">
    <property type="entry name" value="Kinase-like_dom_sf"/>
</dbReference>
<dbReference type="HAMAP" id="MF_01604">
    <property type="entry name" value="Thiamine_kinase"/>
    <property type="match status" value="1"/>
</dbReference>
<sequence>MAPSINNNALTALIGQILPAASTAGFYLAPVRGLSGESWRIDSPLGSWLARSDSGAGRLMGVCRRREFRVLRHVDGQSLAPSPVAYRDGWLIVAWIPGVPLTPSDIPARLADGTLAGMLARLHHLPAYGYPLPLKALLDSHWRHMSPARRTPALLRLHRRFMRSPLPPTLRLSPLHLDIHADNVLATEGGCRLIDWEYAADGDIALELAALSRAMASEAALWPTFLTDYCRHWRGIPLPLLTRRIGQWLPWVDYLMLMWFEVRWRQTGEPACRCSAQSLRQRMGLPW</sequence>
<evidence type="ECO:0000313" key="7">
    <source>
        <dbReference type="EMBL" id="ACS85402.1"/>
    </source>
</evidence>
<dbReference type="eggNOG" id="COG0510">
    <property type="taxonomic scope" value="Bacteria"/>
</dbReference>
<gene>
    <name evidence="5" type="primary">thiK</name>
    <name evidence="7" type="ordered locus">Dd703_1605</name>
</gene>
<dbReference type="GO" id="GO:0006772">
    <property type="term" value="P:thiamine metabolic process"/>
    <property type="evidence" value="ECO:0007669"/>
    <property type="project" value="InterPro"/>
</dbReference>
<keyword evidence="1 5" id="KW-0808">Transferase</keyword>
<keyword evidence="8" id="KW-1185">Reference proteome</keyword>
<dbReference type="HOGENOM" id="CLU_055115_2_0_6"/>
<keyword evidence="2 5" id="KW-0547">Nucleotide-binding</keyword>
<dbReference type="InterPro" id="IPR002575">
    <property type="entry name" value="Aminoglycoside_PTrfase"/>
</dbReference>
<dbReference type="STRING" id="579405.Dd703_1605"/>
<organism evidence="7 8">
    <name type="scientific">Musicola paradisiaca (strain Ech703)</name>
    <name type="common">Dickeya paradisiaca</name>
    <name type="synonym">Dickeya dadantii</name>
    <dbReference type="NCBI Taxonomy" id="579405"/>
    <lineage>
        <taxon>Bacteria</taxon>
        <taxon>Pseudomonadati</taxon>
        <taxon>Pseudomonadota</taxon>
        <taxon>Gammaproteobacteria</taxon>
        <taxon>Enterobacterales</taxon>
        <taxon>Pectobacteriaceae</taxon>
        <taxon>Musicola</taxon>
    </lineage>
</organism>
<dbReference type="Pfam" id="PF01636">
    <property type="entry name" value="APH"/>
    <property type="match status" value="1"/>
</dbReference>
<dbReference type="RefSeq" id="WP_012765219.1">
    <property type="nucleotide sequence ID" value="NC_012880.1"/>
</dbReference>
<dbReference type="SUPFAM" id="SSF56112">
    <property type="entry name" value="Protein kinase-like (PK-like)"/>
    <property type="match status" value="1"/>
</dbReference>
<protein>
    <recommendedName>
        <fullName evidence="5">Thiamine kinase</fullName>
        <ecNumber evidence="5">2.7.1.89</ecNumber>
    </recommendedName>
</protein>
<comment type="catalytic activity">
    <reaction evidence="5">
        <text>thiamine + ATP = thiamine phosphate + ADP + H(+)</text>
        <dbReference type="Rhea" id="RHEA:12012"/>
        <dbReference type="ChEBI" id="CHEBI:15378"/>
        <dbReference type="ChEBI" id="CHEBI:18385"/>
        <dbReference type="ChEBI" id="CHEBI:30616"/>
        <dbReference type="ChEBI" id="CHEBI:37575"/>
        <dbReference type="ChEBI" id="CHEBI:456216"/>
        <dbReference type="EC" id="2.7.1.89"/>
    </reaction>
</comment>
<dbReference type="AlphaFoldDB" id="C6C3Q7"/>
<dbReference type="EMBL" id="CP001654">
    <property type="protein sequence ID" value="ACS85402.1"/>
    <property type="molecule type" value="Genomic_DNA"/>
</dbReference>
<dbReference type="GO" id="GO:0009229">
    <property type="term" value="P:thiamine diphosphate biosynthetic process"/>
    <property type="evidence" value="ECO:0007669"/>
    <property type="project" value="UniProtKB-UniRule"/>
</dbReference>
<evidence type="ECO:0000256" key="3">
    <source>
        <dbReference type="ARBA" id="ARBA00022777"/>
    </source>
</evidence>
<dbReference type="UniPathway" id="UPA00060">
    <property type="reaction ID" value="UER00596"/>
</dbReference>